<sequence>MNSVTVRFSAKVWVYPGKGGWHFLTLTSAASKEVRSLVQGTSWGMIPVLAEIGDTKWKTSIFPEKDSPQYVLPLKADIRKKEGILPDQKINASVTIEF</sequence>
<reference evidence="1 2" key="1">
    <citation type="journal article" date="2019" name="PLoS Negl. Trop. Dis.">
        <title>Revisiting the worldwide diversity of Leptospira species in the environment.</title>
        <authorList>
            <person name="Vincent A.T."/>
            <person name="Schiettekatte O."/>
            <person name="Bourhy P."/>
            <person name="Veyrier F.J."/>
            <person name="Picardeau M."/>
        </authorList>
    </citation>
    <scope>NUCLEOTIDE SEQUENCE [LARGE SCALE GENOMIC DNA]</scope>
    <source>
        <strain evidence="1 2">201702445</strain>
    </source>
</reference>
<dbReference type="AlphaFoldDB" id="A0A6N4QZY7"/>
<dbReference type="InterPro" id="IPR037079">
    <property type="entry name" value="AF2212/PG0164-like_sf"/>
</dbReference>
<name>A0A6N4QZY7_9LEPT</name>
<organism evidence="1 2">
    <name type="scientific">Leptospira yasudae</name>
    <dbReference type="NCBI Taxonomy" id="2202201"/>
    <lineage>
        <taxon>Bacteria</taxon>
        <taxon>Pseudomonadati</taxon>
        <taxon>Spirochaetota</taxon>
        <taxon>Spirochaetia</taxon>
        <taxon>Leptospirales</taxon>
        <taxon>Leptospiraceae</taxon>
        <taxon>Leptospira</taxon>
    </lineage>
</organism>
<dbReference type="SUPFAM" id="SSF141694">
    <property type="entry name" value="AF2212/PG0164-like"/>
    <property type="match status" value="1"/>
</dbReference>
<accession>A0A6N4QZY7</accession>
<dbReference type="EMBL" id="RQGM01000068">
    <property type="protein sequence ID" value="TGL80834.1"/>
    <property type="molecule type" value="Genomic_DNA"/>
</dbReference>
<dbReference type="Proteomes" id="UP000297613">
    <property type="component" value="Unassembled WGS sequence"/>
</dbReference>
<protein>
    <submittedName>
        <fullName evidence="1">DUF1905 domain-containing protein</fullName>
    </submittedName>
</protein>
<evidence type="ECO:0000313" key="2">
    <source>
        <dbReference type="Proteomes" id="UP000297613"/>
    </source>
</evidence>
<gene>
    <name evidence="1" type="ORF">EHQ83_16415</name>
</gene>
<dbReference type="RefSeq" id="WP_135573128.1">
    <property type="nucleotide sequence ID" value="NZ_RQGK01000028.1"/>
</dbReference>
<dbReference type="InterPro" id="IPR015018">
    <property type="entry name" value="DUF1905"/>
</dbReference>
<comment type="caution">
    <text evidence="1">The sequence shown here is derived from an EMBL/GenBank/DDBJ whole genome shotgun (WGS) entry which is preliminary data.</text>
</comment>
<dbReference type="Pfam" id="PF08922">
    <property type="entry name" value="DUF1905"/>
    <property type="match status" value="1"/>
</dbReference>
<evidence type="ECO:0000313" key="1">
    <source>
        <dbReference type="EMBL" id="TGL80834.1"/>
    </source>
</evidence>
<dbReference type="Gene3D" id="2.40.30.100">
    <property type="entry name" value="AF2212/PG0164-like"/>
    <property type="match status" value="1"/>
</dbReference>
<proteinExistence type="predicted"/>